<feature type="transmembrane region" description="Helical" evidence="7">
    <location>
        <begin position="79"/>
        <end position="100"/>
    </location>
</feature>
<feature type="region of interest" description="Disordered" evidence="6">
    <location>
        <begin position="1"/>
        <end position="23"/>
    </location>
</feature>
<dbReference type="EMBL" id="JBFCZG010000001">
    <property type="protein sequence ID" value="KAL3426714.1"/>
    <property type="molecule type" value="Genomic_DNA"/>
</dbReference>
<keyword evidence="10" id="KW-1185">Reference proteome</keyword>
<evidence type="ECO:0000256" key="1">
    <source>
        <dbReference type="ARBA" id="ARBA00004141"/>
    </source>
</evidence>
<feature type="transmembrane region" description="Helical" evidence="7">
    <location>
        <begin position="112"/>
        <end position="129"/>
    </location>
</feature>
<feature type="transmembrane region" description="Helical" evidence="7">
    <location>
        <begin position="336"/>
        <end position="361"/>
    </location>
</feature>
<comment type="caution">
    <text evidence="9">The sequence shown here is derived from an EMBL/GenBank/DDBJ whole genome shotgun (WGS) entry which is preliminary data.</text>
</comment>
<feature type="transmembrane region" description="Helical" evidence="7">
    <location>
        <begin position="161"/>
        <end position="187"/>
    </location>
</feature>
<evidence type="ECO:0000313" key="9">
    <source>
        <dbReference type="EMBL" id="KAL3426714.1"/>
    </source>
</evidence>
<feature type="domain" description="Major facilitator superfamily (MFS) profile" evidence="8">
    <location>
        <begin position="70"/>
        <end position="522"/>
    </location>
</feature>
<dbReference type="InterPro" id="IPR011701">
    <property type="entry name" value="MFS"/>
</dbReference>
<keyword evidence="5 7" id="KW-0472">Membrane</keyword>
<dbReference type="InterPro" id="IPR036259">
    <property type="entry name" value="MFS_trans_sf"/>
</dbReference>
<keyword evidence="4 7" id="KW-1133">Transmembrane helix</keyword>
<dbReference type="SUPFAM" id="SSF103473">
    <property type="entry name" value="MFS general substrate transporter"/>
    <property type="match status" value="1"/>
</dbReference>
<feature type="compositionally biased region" description="Basic and acidic residues" evidence="6">
    <location>
        <begin position="13"/>
        <end position="23"/>
    </location>
</feature>
<dbReference type="CDD" id="cd17316">
    <property type="entry name" value="MFS_SV2_like"/>
    <property type="match status" value="1"/>
</dbReference>
<feature type="transmembrane region" description="Helical" evidence="7">
    <location>
        <begin position="436"/>
        <end position="457"/>
    </location>
</feature>
<dbReference type="Pfam" id="PF07690">
    <property type="entry name" value="MFS_1"/>
    <property type="match status" value="1"/>
</dbReference>
<sequence>MSNDKGLSAAATAEKRGCSDTERVASSEQQAQLAVGDLDILAQQDVDPALNAKMFLVNNAIDDIGWTPYHWKLFVLNGFGYAVDSLLLLLQSIIAGSAALEFKPAYEQALTISQYAGLLVGAIFWGLSADIIGRKLAFNVTLFICSIFAIAAGASPNWITLAFFLAMTGFGGGGNLILDTTVFLEYLPSNKQWVLTFLASWWGLGQSIAGFIAWGFMSPAKWNCAPETTGIACTKDNNMGWRYLMYTSGALVFVMSIARITVIRLKETPKYLLGEGRDEEVVAGFQAMATKYNRPCSITVEQLSACGTIRSAHGQSKLSVAELTVHFRGLFETKKIAASTLLVWLSWTCIGLAYPLFYVFLPSYLASRGAEFGNVSTFETWRNYALVNVSSIPGPMLAGFMANWKVLGRKYTMVVGALITMVFFFAYTQVRTQPQNIAFSCSIAFFLNIYYGTLYAYTPEVLPSAHRATGNGVAVACNRTMGILSAVIGTVADSTTPVPIYICAALYAVMALIAALLPFEPYGKRSS</sequence>
<evidence type="ECO:0000256" key="2">
    <source>
        <dbReference type="ARBA" id="ARBA00022448"/>
    </source>
</evidence>
<keyword evidence="2" id="KW-0813">Transport</keyword>
<evidence type="ECO:0000256" key="3">
    <source>
        <dbReference type="ARBA" id="ARBA00022692"/>
    </source>
</evidence>
<dbReference type="Proteomes" id="UP001629113">
    <property type="component" value="Unassembled WGS sequence"/>
</dbReference>
<dbReference type="InterPro" id="IPR020846">
    <property type="entry name" value="MFS_dom"/>
</dbReference>
<comment type="subcellular location">
    <subcellularLocation>
        <location evidence="1">Membrane</location>
        <topology evidence="1">Multi-pass membrane protein</topology>
    </subcellularLocation>
</comment>
<evidence type="ECO:0000259" key="8">
    <source>
        <dbReference type="PROSITE" id="PS50850"/>
    </source>
</evidence>
<proteinExistence type="predicted"/>
<evidence type="ECO:0000313" key="10">
    <source>
        <dbReference type="Proteomes" id="UP001629113"/>
    </source>
</evidence>
<evidence type="ECO:0000256" key="7">
    <source>
        <dbReference type="SAM" id="Phobius"/>
    </source>
</evidence>
<feature type="transmembrane region" description="Helical" evidence="7">
    <location>
        <begin position="243"/>
        <end position="262"/>
    </location>
</feature>
<feature type="transmembrane region" description="Helical" evidence="7">
    <location>
        <begin position="411"/>
        <end position="430"/>
    </location>
</feature>
<evidence type="ECO:0000256" key="5">
    <source>
        <dbReference type="ARBA" id="ARBA00023136"/>
    </source>
</evidence>
<dbReference type="PROSITE" id="PS50850">
    <property type="entry name" value="MFS"/>
    <property type="match status" value="1"/>
</dbReference>
<feature type="transmembrane region" description="Helical" evidence="7">
    <location>
        <begin position="194"/>
        <end position="217"/>
    </location>
</feature>
<accession>A0ABR4PTX2</accession>
<evidence type="ECO:0000256" key="4">
    <source>
        <dbReference type="ARBA" id="ARBA00022989"/>
    </source>
</evidence>
<feature type="transmembrane region" description="Helical" evidence="7">
    <location>
        <begin position="136"/>
        <end position="155"/>
    </location>
</feature>
<organism evidence="9 10">
    <name type="scientific">Phlyctema vagabunda</name>
    <dbReference type="NCBI Taxonomy" id="108571"/>
    <lineage>
        <taxon>Eukaryota</taxon>
        <taxon>Fungi</taxon>
        <taxon>Dikarya</taxon>
        <taxon>Ascomycota</taxon>
        <taxon>Pezizomycotina</taxon>
        <taxon>Leotiomycetes</taxon>
        <taxon>Helotiales</taxon>
        <taxon>Dermateaceae</taxon>
        <taxon>Phlyctema</taxon>
    </lineage>
</organism>
<gene>
    <name evidence="9" type="ORF">PVAG01_00223</name>
</gene>
<evidence type="ECO:0000256" key="6">
    <source>
        <dbReference type="SAM" id="MobiDB-lite"/>
    </source>
</evidence>
<protein>
    <submittedName>
        <fullName evidence="9">Major facilitator superfamily transporter</fullName>
    </submittedName>
</protein>
<keyword evidence="3 7" id="KW-0812">Transmembrane</keyword>
<dbReference type="PANTHER" id="PTHR23511">
    <property type="entry name" value="SYNAPTIC VESICLE GLYCOPROTEIN 2"/>
    <property type="match status" value="1"/>
</dbReference>
<reference evidence="9 10" key="1">
    <citation type="submission" date="2024-06" db="EMBL/GenBank/DDBJ databases">
        <title>Complete genome of Phlyctema vagabunda strain 19-DSS-EL-015.</title>
        <authorList>
            <person name="Fiorenzani C."/>
        </authorList>
    </citation>
    <scope>NUCLEOTIDE SEQUENCE [LARGE SCALE GENOMIC DNA]</scope>
    <source>
        <strain evidence="9 10">19-DSS-EL-015</strain>
    </source>
</reference>
<feature type="transmembrane region" description="Helical" evidence="7">
    <location>
        <begin position="498"/>
        <end position="519"/>
    </location>
</feature>
<name>A0ABR4PTX2_9HELO</name>
<dbReference type="Gene3D" id="1.20.1250.20">
    <property type="entry name" value="MFS general substrate transporter like domains"/>
    <property type="match status" value="1"/>
</dbReference>
<dbReference type="PANTHER" id="PTHR23511:SF4">
    <property type="entry name" value="MAJOR FACILITATOR SUPERFAMILY (MFS) PROFILE DOMAIN-CONTAINING PROTEIN"/>
    <property type="match status" value="1"/>
</dbReference>